<reference evidence="6" key="1">
    <citation type="submission" date="2023-01" db="EMBL/GenBank/DDBJ databases">
        <title>The chitinases involved in constricting ring structure development in the nematode-trapping fungus Drechslerella dactyloides.</title>
        <authorList>
            <person name="Wang R."/>
            <person name="Zhang L."/>
            <person name="Tang P."/>
            <person name="Li S."/>
            <person name="Liang L."/>
        </authorList>
    </citation>
    <scope>NUCLEOTIDE SEQUENCE</scope>
    <source>
        <strain evidence="6">YMF1.00031</strain>
    </source>
</reference>
<feature type="domain" description="Cyclin-like" evidence="5">
    <location>
        <begin position="272"/>
        <end position="363"/>
    </location>
</feature>
<evidence type="ECO:0000259" key="5">
    <source>
        <dbReference type="SMART" id="SM00385"/>
    </source>
</evidence>
<protein>
    <recommendedName>
        <fullName evidence="2">RNA polymerase II holoenzyme cyclin-like subunit</fullName>
    </recommendedName>
</protein>
<comment type="caution">
    <text evidence="6">The sequence shown here is derived from an EMBL/GenBank/DDBJ whole genome shotgun (WGS) entry which is preliminary data.</text>
</comment>
<organism evidence="6 7">
    <name type="scientific">Drechslerella dactyloides</name>
    <name type="common">Nematode-trapping fungus</name>
    <name type="synonym">Arthrobotrys dactyloides</name>
    <dbReference type="NCBI Taxonomy" id="74499"/>
    <lineage>
        <taxon>Eukaryota</taxon>
        <taxon>Fungi</taxon>
        <taxon>Dikarya</taxon>
        <taxon>Ascomycota</taxon>
        <taxon>Pezizomycotina</taxon>
        <taxon>Orbiliomycetes</taxon>
        <taxon>Orbiliales</taxon>
        <taxon>Orbiliaceae</taxon>
        <taxon>Drechslerella</taxon>
    </lineage>
</organism>
<evidence type="ECO:0000256" key="1">
    <source>
        <dbReference type="ARBA" id="ARBA00008638"/>
    </source>
</evidence>
<dbReference type="PANTHER" id="PTHR10026">
    <property type="entry name" value="CYCLIN"/>
    <property type="match status" value="1"/>
</dbReference>
<dbReference type="InterPro" id="IPR013763">
    <property type="entry name" value="Cyclin-like_dom"/>
</dbReference>
<dbReference type="InterPro" id="IPR043198">
    <property type="entry name" value="Cyclin/Ssn8"/>
</dbReference>
<dbReference type="GO" id="GO:0016538">
    <property type="term" value="F:cyclin-dependent protein serine/threonine kinase regulator activity"/>
    <property type="evidence" value="ECO:0007669"/>
    <property type="project" value="InterPro"/>
</dbReference>
<dbReference type="SUPFAM" id="SSF47954">
    <property type="entry name" value="Cyclin-like"/>
    <property type="match status" value="2"/>
</dbReference>
<feature type="domain" description="Cyclin-like" evidence="5">
    <location>
        <begin position="159"/>
        <end position="259"/>
    </location>
</feature>
<evidence type="ECO:0000313" key="6">
    <source>
        <dbReference type="EMBL" id="KAJ6261411.1"/>
    </source>
</evidence>
<dbReference type="Gene3D" id="1.10.472.10">
    <property type="entry name" value="Cyclin-like"/>
    <property type="match status" value="2"/>
</dbReference>
<dbReference type="SMART" id="SM00385">
    <property type="entry name" value="CYCLIN"/>
    <property type="match status" value="2"/>
</dbReference>
<dbReference type="InterPro" id="IPR036915">
    <property type="entry name" value="Cyclin-like_sf"/>
</dbReference>
<dbReference type="InterPro" id="IPR006671">
    <property type="entry name" value="Cyclin_N"/>
</dbReference>
<evidence type="ECO:0000256" key="2">
    <source>
        <dbReference type="ARBA" id="ARBA00014912"/>
    </source>
</evidence>
<evidence type="ECO:0000256" key="4">
    <source>
        <dbReference type="SAM" id="MobiDB-lite"/>
    </source>
</evidence>
<evidence type="ECO:0000313" key="7">
    <source>
        <dbReference type="Proteomes" id="UP001221413"/>
    </source>
</evidence>
<evidence type="ECO:0000256" key="3">
    <source>
        <dbReference type="RuleBase" id="RU000383"/>
    </source>
</evidence>
<keyword evidence="7" id="KW-1185">Reference proteome</keyword>
<accession>A0AAD6IZJ8</accession>
<dbReference type="GO" id="GO:0006357">
    <property type="term" value="P:regulation of transcription by RNA polymerase II"/>
    <property type="evidence" value="ECO:0007669"/>
    <property type="project" value="InterPro"/>
</dbReference>
<gene>
    <name evidence="6" type="ORF">Dda_4081</name>
</gene>
<comment type="similarity">
    <text evidence="1">Belongs to the cyclin family. Cyclin C subfamily.</text>
</comment>
<feature type="region of interest" description="Disordered" evidence="4">
    <location>
        <begin position="368"/>
        <end position="456"/>
    </location>
</feature>
<dbReference type="EMBL" id="JAQGDS010000004">
    <property type="protein sequence ID" value="KAJ6261411.1"/>
    <property type="molecule type" value="Genomic_DNA"/>
</dbReference>
<dbReference type="Pfam" id="PF00134">
    <property type="entry name" value="Cyclin_N"/>
    <property type="match status" value="1"/>
</dbReference>
<proteinExistence type="inferred from homology"/>
<name>A0AAD6IZJ8_DREDA</name>
<dbReference type="AlphaFoldDB" id="A0AAD6IZJ8"/>
<dbReference type="CDD" id="cd20545">
    <property type="entry name" value="CYCLIN_SpCG1C-like_rpt1"/>
    <property type="match status" value="1"/>
</dbReference>
<dbReference type="CDD" id="cd20546">
    <property type="entry name" value="CYCLIN_SpCG1C_ScCTK2-like_rpt2"/>
    <property type="match status" value="1"/>
</dbReference>
<keyword evidence="3" id="KW-0195">Cyclin</keyword>
<dbReference type="Proteomes" id="UP001221413">
    <property type="component" value="Unassembled WGS sequence"/>
</dbReference>
<feature type="compositionally biased region" description="Acidic residues" evidence="4">
    <location>
        <begin position="439"/>
        <end position="456"/>
    </location>
</feature>
<sequence>MVPYYIICDPEWRLLPSFWCCVDAPSPAFSFGLERASIYVFHSSSALRNLHTPSLSFTTTPIATVGDRGDKVPREAPSRYGLKPHRREALIWEMPASAPMRHNLAPPSHAVDTEDLMMDDSDLYDQWLFTDEELLRTPSIIKGGITVQQEREGRSKGCNFILQVGIKLKLPQLTLATASVFLHRFFMRESLRDFHYYNVAATALYLATKVEENCRKLSDLIQAVGRTAQKNDQIIIDEQCKEYWKWHDTIMFTEEHMLAALCYDFNIEKPYKLLQDYLEKISVEDGGRNHKDIMKAGWAFINDSHLTVLCLMFPASTIAGAALYMSAKFNDTVFQDGKDGKPWWKVIGVDLLDIKKACNQMADLYENNPLKNADGKYPTTPETEDTNSNRTRQSLPAARLAYEDSEGVPNSSNGTSMPDAPSVSDSKLPDTSQSIATDEREEGEFEDDDDREEGEL</sequence>
<feature type="compositionally biased region" description="Polar residues" evidence="4">
    <location>
        <begin position="423"/>
        <end position="436"/>
    </location>
</feature>